<dbReference type="Proteomes" id="UP001243195">
    <property type="component" value="Unassembled WGS sequence"/>
</dbReference>
<organism evidence="1 2">
    <name type="scientific">Acinetobacter gerneri</name>
    <dbReference type="NCBI Taxonomy" id="202952"/>
    <lineage>
        <taxon>Bacteria</taxon>
        <taxon>Pseudomonadati</taxon>
        <taxon>Pseudomonadota</taxon>
        <taxon>Gammaproteobacteria</taxon>
        <taxon>Moraxellales</taxon>
        <taxon>Moraxellaceae</taxon>
        <taxon>Acinetobacter</taxon>
    </lineage>
</organism>
<proteinExistence type="predicted"/>
<evidence type="ECO:0000313" key="1">
    <source>
        <dbReference type="EMBL" id="MDQ9072791.1"/>
    </source>
</evidence>
<dbReference type="AlphaFoldDB" id="A0AAW8JJ48"/>
<name>A0AAW8JJ48_9GAMM</name>
<evidence type="ECO:0000313" key="2">
    <source>
        <dbReference type="Proteomes" id="UP001243195"/>
    </source>
</evidence>
<gene>
    <name evidence="1" type="ORF">RFH51_15135</name>
</gene>
<dbReference type="InterPro" id="IPR051209">
    <property type="entry name" value="FAD-bind_Monooxygenase_sf"/>
</dbReference>
<comment type="caution">
    <text evidence="1">The sequence shown here is derived from an EMBL/GenBank/DDBJ whole genome shotgun (WGS) entry which is preliminary data.</text>
</comment>
<dbReference type="PANTHER" id="PTHR42877:SF4">
    <property type="entry name" value="FAD_NAD(P)-BINDING DOMAIN-CONTAINING PROTEIN-RELATED"/>
    <property type="match status" value="1"/>
</dbReference>
<sequence length="185" mass="21401">MSKDKKNQLSGFFQNLPEFFTLFKGQIIEAKDIKLADLSHKKVAVIGANQLSVSYLDHITQHAESVKVFQIKPHFVLPHTEKAIHRILNHPLLLKKRLKFKPQLKILLATRFLESQIQDNWLKRHLMPNPTSKNRIFFKSDAYYAALQKGNCKLITWPVLKVTENGVYSLEGIEHKVDLVVTTFE</sequence>
<dbReference type="PANTHER" id="PTHR42877">
    <property type="entry name" value="L-ORNITHINE N(5)-MONOOXYGENASE-RELATED"/>
    <property type="match status" value="1"/>
</dbReference>
<accession>A0AAW8JJ48</accession>
<dbReference type="RefSeq" id="WP_277092534.1">
    <property type="nucleotide sequence ID" value="NZ_DAMBEH010000057.1"/>
</dbReference>
<dbReference type="EMBL" id="JAVIDA010000026">
    <property type="protein sequence ID" value="MDQ9072791.1"/>
    <property type="molecule type" value="Genomic_DNA"/>
</dbReference>
<dbReference type="InterPro" id="IPR036188">
    <property type="entry name" value="FAD/NAD-bd_sf"/>
</dbReference>
<reference evidence="1" key="1">
    <citation type="submission" date="2023-08" db="EMBL/GenBank/DDBJ databases">
        <title>Emergence of clinically-relevant ST2 carbapenem-resistant Acinetobacter baumannii strains in hospital sewages in Zhejiang, East of China.</title>
        <authorList>
            <person name="Kaichao C."/>
            <person name="Zhang R."/>
        </authorList>
    </citation>
    <scope>NUCLEOTIDE SEQUENCE</scope>
    <source>
        <strain evidence="1">M-SY-60</strain>
    </source>
</reference>
<protein>
    <submittedName>
        <fullName evidence="1">Flavoprotein</fullName>
    </submittedName>
</protein>
<dbReference type="SUPFAM" id="SSF51905">
    <property type="entry name" value="FAD/NAD(P)-binding domain"/>
    <property type="match status" value="1"/>
</dbReference>